<proteinExistence type="predicted"/>
<evidence type="ECO:0000313" key="3">
    <source>
        <dbReference type="EMBL" id="MBC8590299.1"/>
    </source>
</evidence>
<dbReference type="EMBL" id="JACRTK010000001">
    <property type="protein sequence ID" value="MBC8590299.1"/>
    <property type="molecule type" value="Genomic_DNA"/>
</dbReference>
<keyword evidence="3" id="KW-0966">Cell projection</keyword>
<feature type="region of interest" description="Disordered" evidence="1">
    <location>
        <begin position="377"/>
        <end position="410"/>
    </location>
</feature>
<feature type="region of interest" description="Disordered" evidence="1">
    <location>
        <begin position="1"/>
        <end position="70"/>
    </location>
</feature>
<dbReference type="AlphaFoldDB" id="A0A926F1M8"/>
<dbReference type="InterPro" id="IPR038610">
    <property type="entry name" value="FliK-like_C_sf"/>
</dbReference>
<feature type="compositionally biased region" description="Polar residues" evidence="1">
    <location>
        <begin position="33"/>
        <end position="46"/>
    </location>
</feature>
<accession>A0A926F1M8</accession>
<protein>
    <submittedName>
        <fullName evidence="3">Flagellar hook-length control protein FliK</fullName>
    </submittedName>
</protein>
<name>A0A926F1M8_9FIRM</name>
<evidence type="ECO:0000259" key="2">
    <source>
        <dbReference type="Pfam" id="PF02120"/>
    </source>
</evidence>
<feature type="domain" description="Flagellar hook-length control protein-like C-terminal" evidence="2">
    <location>
        <begin position="306"/>
        <end position="380"/>
    </location>
</feature>
<organism evidence="3 4">
    <name type="scientific">Wansuia hejianensis</name>
    <dbReference type="NCBI Taxonomy" id="2763667"/>
    <lineage>
        <taxon>Bacteria</taxon>
        <taxon>Bacillati</taxon>
        <taxon>Bacillota</taxon>
        <taxon>Clostridia</taxon>
        <taxon>Lachnospirales</taxon>
        <taxon>Lachnospiraceae</taxon>
        <taxon>Wansuia</taxon>
    </lineage>
</organism>
<comment type="caution">
    <text evidence="3">The sequence shown here is derived from an EMBL/GenBank/DDBJ whole genome shotgun (WGS) entry which is preliminary data.</text>
</comment>
<evidence type="ECO:0000313" key="4">
    <source>
        <dbReference type="Proteomes" id="UP000601522"/>
    </source>
</evidence>
<dbReference type="CDD" id="cd17470">
    <property type="entry name" value="T3SS_Flik_C"/>
    <property type="match status" value="1"/>
</dbReference>
<keyword evidence="4" id="KW-1185">Reference proteome</keyword>
<dbReference type="Proteomes" id="UP000601522">
    <property type="component" value="Unassembled WGS sequence"/>
</dbReference>
<feature type="compositionally biased region" description="Basic and acidic residues" evidence="1">
    <location>
        <begin position="49"/>
        <end position="70"/>
    </location>
</feature>
<dbReference type="RefSeq" id="WP_249323117.1">
    <property type="nucleotide sequence ID" value="NZ_JACRTK010000001.1"/>
</dbReference>
<dbReference type="InterPro" id="IPR021136">
    <property type="entry name" value="Flagellar_hook_control-like_C"/>
</dbReference>
<keyword evidence="3" id="KW-0969">Cilium</keyword>
<dbReference type="Pfam" id="PF02120">
    <property type="entry name" value="Flg_hook"/>
    <property type="match status" value="1"/>
</dbReference>
<keyword evidence="3" id="KW-0282">Flagellum</keyword>
<sequence length="441" mass="50414">MKIESIQFTKKTSSINTSNKNDSGEDFSKIFAQISNTKNQGKTQPKNIRPKEEGKVKKEDDKDTKKDINKDINEDINPLGLYLNMTFIENQEDLNTIDPSVLESLGEEIDIESNDLQIPINEDMVVFDENIKDPEEQVSQIIGNSMEEDGFKEIHEKALTENKTIDIEDMNKDISKDERILFSKEVDGINSPKDTSKEIKDDFGKLQDKNLKLKEIPREESIAITKKPIEDENLKVKNMPKIEKIFSHDINIIGKDSIQNSSWLDLSMRRFETMIFNPETNLQYTELGMENIENINDSIIRLMETTNTENSSTMKVQLYPKELGYVNITLKLEEGKMIAKILVDNNHVKQLFANSMNELNSSLIKQNIHVEEVHIDLNPNANGNTNPDGNQNHNSNQAGEFNHNRGRNSTREEMVNHVERTIESSVIEETSLSTKEISILA</sequence>
<feature type="compositionally biased region" description="Polar residues" evidence="1">
    <location>
        <begin position="1"/>
        <end position="21"/>
    </location>
</feature>
<dbReference type="Gene3D" id="3.30.750.140">
    <property type="match status" value="1"/>
</dbReference>
<reference evidence="3 4" key="1">
    <citation type="submission" date="2020-08" db="EMBL/GenBank/DDBJ databases">
        <title>Genome public.</title>
        <authorList>
            <person name="Liu C."/>
            <person name="Sun Q."/>
        </authorList>
    </citation>
    <scope>NUCLEOTIDE SEQUENCE [LARGE SCALE GENOMIC DNA]</scope>
    <source>
        <strain evidence="3 4">NSJ-26</strain>
    </source>
</reference>
<evidence type="ECO:0000256" key="1">
    <source>
        <dbReference type="SAM" id="MobiDB-lite"/>
    </source>
</evidence>
<feature type="compositionally biased region" description="Polar residues" evidence="1">
    <location>
        <begin position="379"/>
        <end position="399"/>
    </location>
</feature>
<gene>
    <name evidence="3" type="ORF">H8689_03970</name>
</gene>